<evidence type="ECO:0000256" key="7">
    <source>
        <dbReference type="SAM" id="Phobius"/>
    </source>
</evidence>
<dbReference type="Proteomes" id="UP001180754">
    <property type="component" value="Unassembled WGS sequence"/>
</dbReference>
<evidence type="ECO:0000256" key="4">
    <source>
        <dbReference type="ARBA" id="ARBA00022989"/>
    </source>
</evidence>
<dbReference type="SUPFAM" id="SSF103473">
    <property type="entry name" value="MFS general substrate transporter"/>
    <property type="match status" value="1"/>
</dbReference>
<proteinExistence type="predicted"/>
<feature type="transmembrane region" description="Helical" evidence="7">
    <location>
        <begin position="282"/>
        <end position="303"/>
    </location>
</feature>
<dbReference type="InterPro" id="IPR011701">
    <property type="entry name" value="MFS"/>
</dbReference>
<dbReference type="RefSeq" id="WP_311728648.1">
    <property type="nucleotide sequence ID" value="NZ_JAVRFD010000024.1"/>
</dbReference>
<feature type="transmembrane region" description="Helical" evidence="7">
    <location>
        <begin position="48"/>
        <end position="69"/>
    </location>
</feature>
<accession>A0ABU2XQ97</accession>
<reference evidence="9" key="1">
    <citation type="submission" date="2024-05" db="EMBL/GenBank/DDBJ databases">
        <title>30 novel species of actinomycetes from the DSMZ collection.</title>
        <authorList>
            <person name="Nouioui I."/>
        </authorList>
    </citation>
    <scope>NUCLEOTIDE SEQUENCE</scope>
    <source>
        <strain evidence="9">DSM 41529</strain>
    </source>
</reference>
<comment type="subcellular location">
    <subcellularLocation>
        <location evidence="1">Cell membrane</location>
        <topology evidence="1">Multi-pass membrane protein</topology>
    </subcellularLocation>
</comment>
<dbReference type="EMBL" id="JAVRFD010000024">
    <property type="protein sequence ID" value="MDT0548086.1"/>
    <property type="molecule type" value="Genomic_DNA"/>
</dbReference>
<keyword evidence="3 7" id="KW-0812">Transmembrane</keyword>
<evidence type="ECO:0000313" key="10">
    <source>
        <dbReference type="Proteomes" id="UP001180754"/>
    </source>
</evidence>
<dbReference type="CDD" id="cd17319">
    <property type="entry name" value="MFS_ExuT_GudP_like"/>
    <property type="match status" value="1"/>
</dbReference>
<dbReference type="PANTHER" id="PTHR43791">
    <property type="entry name" value="PERMEASE-RELATED"/>
    <property type="match status" value="1"/>
</dbReference>
<feature type="transmembrane region" description="Helical" evidence="7">
    <location>
        <begin position="407"/>
        <end position="426"/>
    </location>
</feature>
<dbReference type="PANTHER" id="PTHR43791:SF36">
    <property type="entry name" value="TRANSPORTER, PUTATIVE (AFU_ORTHOLOGUE AFUA_6G08340)-RELATED"/>
    <property type="match status" value="1"/>
</dbReference>
<evidence type="ECO:0000256" key="1">
    <source>
        <dbReference type="ARBA" id="ARBA00004651"/>
    </source>
</evidence>
<sequence length="453" mass="48492">MKDSSVIERQAVRKAAKRLAPLILLLYTAGYLDRVNLGTAALTMNSDLGISAASFGFATGIFSAGYIALQIPSNLALNRLGPRRWLGLLTMSWGIVAMLTSLVQGETSLIVVRIVLGAVEAGMLPGMFMYLTIWFPPRMRGRITALVCLPFYAILGTPLSAFIMQYADGLADLAGWRWMFLLEGAPTVVIGLVLLKFLTDSPATATWLSEEERAALLRVTSAEKSTEKPKIRARDILHHVRDARLVTLALGVSLLWVGFVAITSFLPLIVAGFAEHAGSKLSLIQTGLLSGFVYVPATLVALVWVSSSDRRNERVWHVASGALLAAVGTVVAVTTSGLWPTLLGTILLTSGIYAALFLIWQIPVAHLSGPVAMSVGIALTTMLGNVGSFMAPYIVGWLRDATGNFDTGLYFIAVSLIACAVVTVAGNRIRPRPSDHGRSTATHHDGAEEIAAH</sequence>
<evidence type="ECO:0000256" key="5">
    <source>
        <dbReference type="ARBA" id="ARBA00023136"/>
    </source>
</evidence>
<feature type="transmembrane region" description="Helical" evidence="7">
    <location>
        <begin position="315"/>
        <end position="333"/>
    </location>
</feature>
<feature type="transmembrane region" description="Helical" evidence="7">
    <location>
        <begin position="143"/>
        <end position="166"/>
    </location>
</feature>
<dbReference type="InterPro" id="IPR020846">
    <property type="entry name" value="MFS_dom"/>
</dbReference>
<feature type="transmembrane region" description="Helical" evidence="7">
    <location>
        <begin position="85"/>
        <end position="104"/>
    </location>
</feature>
<comment type="caution">
    <text evidence="9">The sequence shown here is derived from an EMBL/GenBank/DDBJ whole genome shotgun (WGS) entry which is preliminary data.</text>
</comment>
<dbReference type="PROSITE" id="PS50850">
    <property type="entry name" value="MFS"/>
    <property type="match status" value="1"/>
</dbReference>
<evidence type="ECO:0000259" key="8">
    <source>
        <dbReference type="PROSITE" id="PS50850"/>
    </source>
</evidence>
<dbReference type="Pfam" id="PF07690">
    <property type="entry name" value="MFS_1"/>
    <property type="match status" value="1"/>
</dbReference>
<evidence type="ECO:0000256" key="6">
    <source>
        <dbReference type="SAM" id="MobiDB-lite"/>
    </source>
</evidence>
<dbReference type="Gene3D" id="1.20.1250.20">
    <property type="entry name" value="MFS general substrate transporter like domains"/>
    <property type="match status" value="2"/>
</dbReference>
<keyword evidence="4 7" id="KW-1133">Transmembrane helix</keyword>
<feature type="transmembrane region" description="Helical" evidence="7">
    <location>
        <begin position="371"/>
        <end position="395"/>
    </location>
</feature>
<feature type="transmembrane region" description="Helical" evidence="7">
    <location>
        <begin position="178"/>
        <end position="198"/>
    </location>
</feature>
<name>A0ABU2XQ97_9ACTN</name>
<keyword evidence="2" id="KW-0813">Transport</keyword>
<keyword evidence="5 7" id="KW-0472">Membrane</keyword>
<evidence type="ECO:0000256" key="3">
    <source>
        <dbReference type="ARBA" id="ARBA00022692"/>
    </source>
</evidence>
<feature type="transmembrane region" description="Helical" evidence="7">
    <location>
        <begin position="339"/>
        <end position="359"/>
    </location>
</feature>
<feature type="domain" description="Major facilitator superfamily (MFS) profile" evidence="8">
    <location>
        <begin position="19"/>
        <end position="430"/>
    </location>
</feature>
<dbReference type="InterPro" id="IPR036259">
    <property type="entry name" value="MFS_trans_sf"/>
</dbReference>
<feature type="region of interest" description="Disordered" evidence="6">
    <location>
        <begin position="432"/>
        <end position="453"/>
    </location>
</feature>
<evidence type="ECO:0000256" key="2">
    <source>
        <dbReference type="ARBA" id="ARBA00022448"/>
    </source>
</evidence>
<feature type="transmembrane region" description="Helical" evidence="7">
    <location>
        <begin position="21"/>
        <end position="42"/>
    </location>
</feature>
<keyword evidence="10" id="KW-1185">Reference proteome</keyword>
<gene>
    <name evidence="9" type="ORF">RND15_36150</name>
</gene>
<protein>
    <submittedName>
        <fullName evidence="9">MFS transporter</fullName>
    </submittedName>
</protein>
<organism evidence="9 10">
    <name type="scientific">Streptomyces lonegramiae</name>
    <dbReference type="NCBI Taxonomy" id="3075524"/>
    <lineage>
        <taxon>Bacteria</taxon>
        <taxon>Bacillati</taxon>
        <taxon>Actinomycetota</taxon>
        <taxon>Actinomycetes</taxon>
        <taxon>Kitasatosporales</taxon>
        <taxon>Streptomycetaceae</taxon>
        <taxon>Streptomyces</taxon>
    </lineage>
</organism>
<feature type="transmembrane region" description="Helical" evidence="7">
    <location>
        <begin position="110"/>
        <end position="131"/>
    </location>
</feature>
<evidence type="ECO:0000313" key="9">
    <source>
        <dbReference type="EMBL" id="MDT0548086.1"/>
    </source>
</evidence>
<feature type="transmembrane region" description="Helical" evidence="7">
    <location>
        <begin position="245"/>
        <end position="270"/>
    </location>
</feature>